<dbReference type="PANTHER" id="PTHR13903:SF8">
    <property type="entry name" value="PIRIN"/>
    <property type="match status" value="1"/>
</dbReference>
<reference evidence="7" key="1">
    <citation type="journal article" date="2023" name="Commun. Biol.">
        <title>Genome analysis of Parmales, the sister group of diatoms, reveals the evolutionary specialization of diatoms from phago-mixotrophs to photoautotrophs.</title>
        <authorList>
            <person name="Ban H."/>
            <person name="Sato S."/>
            <person name="Yoshikawa S."/>
            <person name="Yamada K."/>
            <person name="Nakamura Y."/>
            <person name="Ichinomiya M."/>
            <person name="Sato N."/>
            <person name="Blanc-Mathieu R."/>
            <person name="Endo H."/>
            <person name="Kuwata A."/>
            <person name="Ogata H."/>
        </authorList>
    </citation>
    <scope>NUCLEOTIDE SEQUENCE [LARGE SCALE GENOMIC DNA]</scope>
</reference>
<dbReference type="Pfam" id="PF05726">
    <property type="entry name" value="Pirin_C"/>
    <property type="match status" value="1"/>
</dbReference>
<dbReference type="OrthoDB" id="198735at2759"/>
<gene>
    <name evidence="6" type="ORF">TrCOL_g10671</name>
</gene>
<dbReference type="AlphaFoldDB" id="A0A9W7GBW2"/>
<dbReference type="EMBL" id="BRYA01000100">
    <property type="protein sequence ID" value="GMI39372.1"/>
    <property type="molecule type" value="Genomic_DNA"/>
</dbReference>
<comment type="similarity">
    <text evidence="1 3">Belongs to the pirin family.</text>
</comment>
<dbReference type="InterPro" id="IPR012093">
    <property type="entry name" value="Pirin"/>
</dbReference>
<dbReference type="Proteomes" id="UP001165065">
    <property type="component" value="Unassembled WGS sequence"/>
</dbReference>
<feature type="domain" description="Pirin C-terminal" evidence="5">
    <location>
        <begin position="153"/>
        <end position="249"/>
    </location>
</feature>
<proteinExistence type="inferred from homology"/>
<comment type="caution">
    <text evidence="6">The sequence shown here is derived from an EMBL/GenBank/DDBJ whole genome shotgun (WGS) entry which is preliminary data.</text>
</comment>
<dbReference type="PIRSF" id="PIRSF006232">
    <property type="entry name" value="Pirin"/>
    <property type="match status" value="1"/>
</dbReference>
<dbReference type="InterPro" id="IPR008778">
    <property type="entry name" value="Pirin_C_dom"/>
</dbReference>
<feature type="binding site" evidence="2">
    <location>
        <position position="45"/>
    </location>
    <ligand>
        <name>Fe cation</name>
        <dbReference type="ChEBI" id="CHEBI:24875"/>
    </ligand>
</feature>
<name>A0A9W7GBW2_9STRA</name>
<evidence type="ECO:0000313" key="7">
    <source>
        <dbReference type="Proteomes" id="UP001165065"/>
    </source>
</evidence>
<evidence type="ECO:0000256" key="3">
    <source>
        <dbReference type="RuleBase" id="RU003457"/>
    </source>
</evidence>
<keyword evidence="2" id="KW-0408">Iron</keyword>
<dbReference type="PANTHER" id="PTHR13903">
    <property type="entry name" value="PIRIN-RELATED"/>
    <property type="match status" value="1"/>
</dbReference>
<dbReference type="InterPro" id="IPR014710">
    <property type="entry name" value="RmlC-like_jellyroll"/>
</dbReference>
<dbReference type="InterPro" id="IPR011051">
    <property type="entry name" value="RmlC_Cupin_sf"/>
</dbReference>
<comment type="cofactor">
    <cofactor evidence="2">
        <name>Fe cation</name>
        <dbReference type="ChEBI" id="CHEBI:24875"/>
    </cofactor>
    <text evidence="2">Binds 1 Fe cation per subunit.</text>
</comment>
<keyword evidence="2" id="KW-0479">Metal-binding</keyword>
<feature type="binding site" evidence="2">
    <location>
        <position position="43"/>
    </location>
    <ligand>
        <name>Fe cation</name>
        <dbReference type="ChEBI" id="CHEBI:24875"/>
    </ligand>
</feature>
<feature type="binding site" evidence="2">
    <location>
        <position position="92"/>
    </location>
    <ligand>
        <name>Fe cation</name>
        <dbReference type="ChEBI" id="CHEBI:24875"/>
    </ligand>
</feature>
<dbReference type="GO" id="GO:0046872">
    <property type="term" value="F:metal ion binding"/>
    <property type="evidence" value="ECO:0007669"/>
    <property type="project" value="UniProtKB-KW"/>
</dbReference>
<feature type="domain" description="Pirin N-terminal" evidence="4">
    <location>
        <begin position="10"/>
        <end position="109"/>
    </location>
</feature>
<dbReference type="Pfam" id="PF02678">
    <property type="entry name" value="Pirin"/>
    <property type="match status" value="1"/>
</dbReference>
<keyword evidence="7" id="KW-1185">Reference proteome</keyword>
<dbReference type="SUPFAM" id="SSF51182">
    <property type="entry name" value="RmlC-like cupins"/>
    <property type="match status" value="1"/>
</dbReference>
<evidence type="ECO:0000259" key="5">
    <source>
        <dbReference type="Pfam" id="PF05726"/>
    </source>
</evidence>
<organism evidence="6 7">
    <name type="scientific">Triparma columacea</name>
    <dbReference type="NCBI Taxonomy" id="722753"/>
    <lineage>
        <taxon>Eukaryota</taxon>
        <taxon>Sar</taxon>
        <taxon>Stramenopiles</taxon>
        <taxon>Ochrophyta</taxon>
        <taxon>Bolidophyceae</taxon>
        <taxon>Parmales</taxon>
        <taxon>Triparmaceae</taxon>
        <taxon>Triparma</taxon>
    </lineage>
</organism>
<evidence type="ECO:0000256" key="1">
    <source>
        <dbReference type="ARBA" id="ARBA00008416"/>
    </source>
</evidence>
<evidence type="ECO:0000256" key="2">
    <source>
        <dbReference type="PIRSR" id="PIRSR006232-1"/>
    </source>
</evidence>
<evidence type="ECO:0008006" key="8">
    <source>
        <dbReference type="Google" id="ProtNLM"/>
    </source>
</evidence>
<dbReference type="InterPro" id="IPR003829">
    <property type="entry name" value="Pirin_N_dom"/>
</dbReference>
<feature type="binding site" evidence="2">
    <location>
        <position position="94"/>
    </location>
    <ligand>
        <name>Fe cation</name>
        <dbReference type="ChEBI" id="CHEBI:24875"/>
    </ligand>
</feature>
<sequence length="267" mass="30240">MQFDPTTCSPFLLLVHHRHRFSKFNPVVRWASKLLLPEGFPCHPHRGFETVTICMRGGMKHRDSVGVKQHYGVGNNKAGDSQWLRAGEGIMHEEMWDGEEEQELYQIWVDSPRDEKMAEPRVECLTTKGEGTVERPWEGGADVYIGRVEVGEGETREVPVRPGHDTVIVYNRRGETLTVNGERVRTHELAILDGRMCGGVIRVGGGAGEVLVMTGKPLRQRVAMGGSFVMETEEEVETARRDFQRGTFGNTWDHEVGDEEWRRTIGR</sequence>
<accession>A0A9W7GBW2</accession>
<evidence type="ECO:0000259" key="4">
    <source>
        <dbReference type="Pfam" id="PF02678"/>
    </source>
</evidence>
<dbReference type="Gene3D" id="2.60.120.10">
    <property type="entry name" value="Jelly Rolls"/>
    <property type="match status" value="3"/>
</dbReference>
<protein>
    <recommendedName>
        <fullName evidence="8">Pirin-like protein</fullName>
    </recommendedName>
</protein>
<evidence type="ECO:0000313" key="6">
    <source>
        <dbReference type="EMBL" id="GMI39372.1"/>
    </source>
</evidence>